<sequence>MKFPLKYKDINGTGIERCNTILKKIFGMVHSENMKLLNQLARLRNACIHNNAIITNDKDKLNSLTSLSNGTLYFQNDEVIFQKGSLDFIISIIKEHFENIELLFSSSKR</sequence>
<proteinExistence type="predicted"/>
<evidence type="ECO:0000313" key="1">
    <source>
        <dbReference type="EMBL" id="ELV3680774.1"/>
    </source>
</evidence>
<dbReference type="AlphaFoldDB" id="A0AAN4D0N3"/>
<dbReference type="Proteomes" id="UP001279522">
    <property type="component" value="Unassembled WGS sequence"/>
</dbReference>
<dbReference type="EMBL" id="ABOSXX010000016">
    <property type="protein sequence ID" value="ELV3680774.1"/>
    <property type="molecule type" value="Genomic_DNA"/>
</dbReference>
<comment type="caution">
    <text evidence="1">The sequence shown here is derived from an EMBL/GenBank/DDBJ whole genome shotgun (WGS) entry which is preliminary data.</text>
</comment>
<organism evidence="1 2">
    <name type="scientific">Citrobacter freundii</name>
    <dbReference type="NCBI Taxonomy" id="546"/>
    <lineage>
        <taxon>Bacteria</taxon>
        <taxon>Pseudomonadati</taxon>
        <taxon>Pseudomonadota</taxon>
        <taxon>Gammaproteobacteria</taxon>
        <taxon>Enterobacterales</taxon>
        <taxon>Enterobacteriaceae</taxon>
        <taxon>Citrobacter</taxon>
        <taxon>Citrobacter freundii complex</taxon>
    </lineage>
</organism>
<accession>A0AAN4D0N3</accession>
<name>A0AAN4D0N3_CITFR</name>
<protein>
    <submittedName>
        <fullName evidence="1">Uncharacterized protein</fullName>
    </submittedName>
</protein>
<reference evidence="1" key="1">
    <citation type="submission" date="2023-05" db="EMBL/GenBank/DDBJ databases">
        <authorList>
            <consortium name="Clinical and Environmental Microbiology Branch: Whole genome sequencing antimicrobial resistance pathogens in the healthcare setting"/>
        </authorList>
    </citation>
    <scope>NUCLEOTIDE SEQUENCE</scope>
    <source>
        <strain evidence="1">2023GN-00287</strain>
    </source>
</reference>
<gene>
    <name evidence="1" type="ORF">SGX49_003223</name>
</gene>
<evidence type="ECO:0000313" key="2">
    <source>
        <dbReference type="Proteomes" id="UP001279522"/>
    </source>
</evidence>